<name>A0ABQ2ZAC4_9GAMM</name>
<dbReference type="InterPro" id="IPR007016">
    <property type="entry name" value="O-antigen_ligase-rel_domated"/>
</dbReference>
<evidence type="ECO:0000256" key="3">
    <source>
        <dbReference type="ARBA" id="ARBA00022989"/>
    </source>
</evidence>
<dbReference type="PANTHER" id="PTHR37422:SF13">
    <property type="entry name" value="LIPOPOLYSACCHARIDE BIOSYNTHESIS PROTEIN PA4999-RELATED"/>
    <property type="match status" value="1"/>
</dbReference>
<keyword evidence="8" id="KW-1185">Reference proteome</keyword>
<dbReference type="EMBL" id="BMXS01000037">
    <property type="protein sequence ID" value="GGY10203.1"/>
    <property type="molecule type" value="Genomic_DNA"/>
</dbReference>
<protein>
    <recommendedName>
        <fullName evidence="6">O-antigen ligase-related domain-containing protein</fullName>
    </recommendedName>
</protein>
<reference evidence="8" key="1">
    <citation type="journal article" date="2019" name="Int. J. Syst. Evol. Microbiol.">
        <title>The Global Catalogue of Microorganisms (GCM) 10K type strain sequencing project: providing services to taxonomists for standard genome sequencing and annotation.</title>
        <authorList>
            <consortium name="The Broad Institute Genomics Platform"/>
            <consortium name="The Broad Institute Genome Sequencing Center for Infectious Disease"/>
            <person name="Wu L."/>
            <person name="Ma J."/>
        </authorList>
    </citation>
    <scope>NUCLEOTIDE SEQUENCE [LARGE SCALE GENOMIC DNA]</scope>
    <source>
        <strain evidence="8">KCTC 22228</strain>
    </source>
</reference>
<feature type="transmembrane region" description="Helical" evidence="5">
    <location>
        <begin position="414"/>
        <end position="437"/>
    </location>
</feature>
<feature type="transmembrane region" description="Helical" evidence="5">
    <location>
        <begin position="46"/>
        <end position="63"/>
    </location>
</feature>
<feature type="transmembrane region" description="Helical" evidence="5">
    <location>
        <begin position="70"/>
        <end position="91"/>
    </location>
</feature>
<feature type="transmembrane region" description="Helical" evidence="5">
    <location>
        <begin position="20"/>
        <end position="40"/>
    </location>
</feature>
<keyword evidence="2 5" id="KW-0812">Transmembrane</keyword>
<dbReference type="RefSeq" id="WP_229803854.1">
    <property type="nucleotide sequence ID" value="NZ_BMXS01000037.1"/>
</dbReference>
<organism evidence="7 8">
    <name type="scientific">Litchfieldella qijiaojingensis</name>
    <dbReference type="NCBI Taxonomy" id="980347"/>
    <lineage>
        <taxon>Bacteria</taxon>
        <taxon>Pseudomonadati</taxon>
        <taxon>Pseudomonadota</taxon>
        <taxon>Gammaproteobacteria</taxon>
        <taxon>Oceanospirillales</taxon>
        <taxon>Halomonadaceae</taxon>
        <taxon>Litchfieldella</taxon>
    </lineage>
</organism>
<evidence type="ECO:0000256" key="1">
    <source>
        <dbReference type="ARBA" id="ARBA00004141"/>
    </source>
</evidence>
<feature type="transmembrane region" description="Helical" evidence="5">
    <location>
        <begin position="167"/>
        <end position="184"/>
    </location>
</feature>
<feature type="transmembrane region" description="Helical" evidence="5">
    <location>
        <begin position="390"/>
        <end position="408"/>
    </location>
</feature>
<evidence type="ECO:0000259" key="6">
    <source>
        <dbReference type="Pfam" id="PF04932"/>
    </source>
</evidence>
<dbReference type="InterPro" id="IPR051533">
    <property type="entry name" value="WaaL-like"/>
</dbReference>
<feature type="domain" description="O-antigen ligase-related" evidence="6">
    <location>
        <begin position="205"/>
        <end position="370"/>
    </location>
</feature>
<dbReference type="Pfam" id="PF04932">
    <property type="entry name" value="Wzy_C"/>
    <property type="match status" value="1"/>
</dbReference>
<comment type="subcellular location">
    <subcellularLocation>
        <location evidence="1">Membrane</location>
        <topology evidence="1">Multi-pass membrane protein</topology>
    </subcellularLocation>
</comment>
<feature type="transmembrane region" description="Helical" evidence="5">
    <location>
        <begin position="196"/>
        <end position="215"/>
    </location>
</feature>
<sequence>MTVMNLNVFWDSPTQWRCPVGVWFVGVGAVWLYATFHILWPELAEHGELVAALLGLVMVLAYGKGVRGSAALWLLLAAVVVQILSWTLGYYHHPEWVTSNPQLDRLGKLFIFIGVAWWLGGSTRNTLWLWGLGLFGLLAATFVQGGGLDEWIRGLQGRRVDFDIRNAQHTAMFFGVGSLGLVALGKRCCYPGRLVIWRFALWLLALTVCLAGVVVTQTRAVGAAFGAALVVMGAAWWLWHVASHGLSSLFKPVSLVVSALAVVVALGMGTWFYDATSKRIAAESQTIAHILQGEFDEMPYSTGLGLRLHTWRAAAEWIAERPLVGWGEKGRGLVIDHTDWLPDDVKERFGHLHNIFLEIWVAYGLLGLAVMGALAFWVARGVWLSWHGGVLPGDLALFATGFFVYWLIVNQFEAYSSFSTGVYVHNLILGGLVTHYWQWKSMEKKGVTRSGS</sequence>
<feature type="transmembrane region" description="Helical" evidence="5">
    <location>
        <begin position="127"/>
        <end position="147"/>
    </location>
</feature>
<evidence type="ECO:0000256" key="5">
    <source>
        <dbReference type="SAM" id="Phobius"/>
    </source>
</evidence>
<gene>
    <name evidence="7" type="ORF">GCM10007160_41750</name>
</gene>
<dbReference type="PANTHER" id="PTHR37422">
    <property type="entry name" value="TEICHURONIC ACID BIOSYNTHESIS PROTEIN TUAE"/>
    <property type="match status" value="1"/>
</dbReference>
<evidence type="ECO:0000256" key="2">
    <source>
        <dbReference type="ARBA" id="ARBA00022692"/>
    </source>
</evidence>
<evidence type="ECO:0000313" key="7">
    <source>
        <dbReference type="EMBL" id="GGY10203.1"/>
    </source>
</evidence>
<proteinExistence type="predicted"/>
<feature type="transmembrane region" description="Helical" evidence="5">
    <location>
        <begin position="253"/>
        <end position="273"/>
    </location>
</feature>
<accession>A0ABQ2ZAC4</accession>
<keyword evidence="3 5" id="KW-1133">Transmembrane helix</keyword>
<feature type="transmembrane region" description="Helical" evidence="5">
    <location>
        <begin position="359"/>
        <end position="378"/>
    </location>
</feature>
<evidence type="ECO:0000313" key="8">
    <source>
        <dbReference type="Proteomes" id="UP000653056"/>
    </source>
</evidence>
<dbReference type="Proteomes" id="UP000653056">
    <property type="component" value="Unassembled WGS sequence"/>
</dbReference>
<evidence type="ECO:0000256" key="4">
    <source>
        <dbReference type="ARBA" id="ARBA00023136"/>
    </source>
</evidence>
<comment type="caution">
    <text evidence="7">The sequence shown here is derived from an EMBL/GenBank/DDBJ whole genome shotgun (WGS) entry which is preliminary data.</text>
</comment>
<feature type="transmembrane region" description="Helical" evidence="5">
    <location>
        <begin position="221"/>
        <end position="241"/>
    </location>
</feature>
<keyword evidence="4 5" id="KW-0472">Membrane</keyword>